<gene>
    <name evidence="2" type="ORF">CWE09_13825</name>
</gene>
<protein>
    <submittedName>
        <fullName evidence="2">DUF805 domain-containing protein</fullName>
    </submittedName>
</protein>
<keyword evidence="1" id="KW-0812">Transmembrane</keyword>
<dbReference type="InterPro" id="IPR008523">
    <property type="entry name" value="DUF805"/>
</dbReference>
<reference evidence="2 3" key="1">
    <citation type="journal article" date="2011" name="Front. Microbiol.">
        <title>Genomic signatures of strain selection and enhancement in Bacillus atrophaeus var. globigii, a historical biowarfare simulant.</title>
        <authorList>
            <person name="Gibbons H.S."/>
            <person name="Broomall S.M."/>
            <person name="McNew L.A."/>
            <person name="Daligault H."/>
            <person name="Chapman C."/>
            <person name="Bruce D."/>
            <person name="Karavis M."/>
            <person name="Krepps M."/>
            <person name="McGregor P.A."/>
            <person name="Hong C."/>
            <person name="Park K.H."/>
            <person name="Akmal A."/>
            <person name="Feldman A."/>
            <person name="Lin J.S."/>
            <person name="Chang W.E."/>
            <person name="Higgs B.W."/>
            <person name="Demirev P."/>
            <person name="Lindquist J."/>
            <person name="Liem A."/>
            <person name="Fochler E."/>
            <person name="Read T.D."/>
            <person name="Tapia R."/>
            <person name="Johnson S."/>
            <person name="Bishop-Lilly K.A."/>
            <person name="Detter C."/>
            <person name="Han C."/>
            <person name="Sozhamannan S."/>
            <person name="Rosenzweig C.N."/>
            <person name="Skowronski E.W."/>
        </authorList>
    </citation>
    <scope>NUCLEOTIDE SEQUENCE [LARGE SCALE GENOMIC DNA]</scope>
    <source>
        <strain evidence="2 3">MLST1</strain>
    </source>
</reference>
<keyword evidence="1" id="KW-1133">Transmembrane helix</keyword>
<dbReference type="EMBL" id="PIPL01000004">
    <property type="protein sequence ID" value="RUO23005.1"/>
    <property type="molecule type" value="Genomic_DNA"/>
</dbReference>
<dbReference type="PANTHER" id="PTHR34980:SF2">
    <property type="entry name" value="INNER MEMBRANE PROTEIN YHAH-RELATED"/>
    <property type="match status" value="1"/>
</dbReference>
<evidence type="ECO:0000313" key="3">
    <source>
        <dbReference type="Proteomes" id="UP000288293"/>
    </source>
</evidence>
<feature type="transmembrane region" description="Helical" evidence="1">
    <location>
        <begin position="52"/>
        <end position="73"/>
    </location>
</feature>
<keyword evidence="1" id="KW-0472">Membrane</keyword>
<accession>A0A432W1B3</accession>
<name>A0A432W1B3_9GAMM</name>
<dbReference type="PANTHER" id="PTHR34980">
    <property type="entry name" value="INNER MEMBRANE PROTEIN-RELATED-RELATED"/>
    <property type="match status" value="1"/>
</dbReference>
<evidence type="ECO:0000256" key="1">
    <source>
        <dbReference type="SAM" id="Phobius"/>
    </source>
</evidence>
<sequence length="123" mass="13927">MKWFLKVVQNYAVFQGRARRKEYWMFALFYAIFYVLAIVLDGVLGTLHAETGIGLITTIYLLALLIPSLAVLVRRLHDTNRSGWMALLMLIPLIGSIIIFIFMLLDGTQGENDYGSDPKLASE</sequence>
<organism evidence="2 3">
    <name type="scientific">Aliidiomarina minuta</name>
    <dbReference type="NCBI Taxonomy" id="880057"/>
    <lineage>
        <taxon>Bacteria</taxon>
        <taxon>Pseudomonadati</taxon>
        <taxon>Pseudomonadota</taxon>
        <taxon>Gammaproteobacteria</taxon>
        <taxon>Alteromonadales</taxon>
        <taxon>Idiomarinaceae</taxon>
        <taxon>Aliidiomarina</taxon>
    </lineage>
</organism>
<dbReference type="Pfam" id="PF05656">
    <property type="entry name" value="DUF805"/>
    <property type="match status" value="1"/>
</dbReference>
<dbReference type="GO" id="GO:0005886">
    <property type="term" value="C:plasma membrane"/>
    <property type="evidence" value="ECO:0007669"/>
    <property type="project" value="TreeGrafter"/>
</dbReference>
<dbReference type="OrthoDB" id="9812349at2"/>
<proteinExistence type="predicted"/>
<dbReference type="AlphaFoldDB" id="A0A432W1B3"/>
<feature type="transmembrane region" description="Helical" evidence="1">
    <location>
        <begin position="85"/>
        <end position="105"/>
    </location>
</feature>
<evidence type="ECO:0000313" key="2">
    <source>
        <dbReference type="EMBL" id="RUO23005.1"/>
    </source>
</evidence>
<dbReference type="Proteomes" id="UP000288293">
    <property type="component" value="Unassembled WGS sequence"/>
</dbReference>
<feature type="transmembrane region" description="Helical" evidence="1">
    <location>
        <begin position="23"/>
        <end position="40"/>
    </location>
</feature>
<dbReference type="RefSeq" id="WP_126804646.1">
    <property type="nucleotide sequence ID" value="NZ_PIPL01000004.1"/>
</dbReference>
<keyword evidence="3" id="KW-1185">Reference proteome</keyword>
<comment type="caution">
    <text evidence="2">The sequence shown here is derived from an EMBL/GenBank/DDBJ whole genome shotgun (WGS) entry which is preliminary data.</text>
</comment>